<proteinExistence type="predicted"/>
<evidence type="ECO:0000313" key="2">
    <source>
        <dbReference type="EMBL" id="VVA34583.1"/>
    </source>
</evidence>
<dbReference type="InParanoid" id="A0A5E4G4K5"/>
<evidence type="ECO:0000256" key="1">
    <source>
        <dbReference type="SAM" id="MobiDB-lite"/>
    </source>
</evidence>
<dbReference type="InterPro" id="IPR004242">
    <property type="entry name" value="Transposase_21"/>
</dbReference>
<evidence type="ECO:0000313" key="3">
    <source>
        <dbReference type="Proteomes" id="UP000327085"/>
    </source>
</evidence>
<dbReference type="EMBL" id="CABIKO010000340">
    <property type="protein sequence ID" value="VVA34583.1"/>
    <property type="molecule type" value="Genomic_DNA"/>
</dbReference>
<reference evidence="3" key="1">
    <citation type="journal article" date="2020" name="Plant J.">
        <title>Transposons played a major role in the diversification between the closely related almond and peach genomes: results from the almond genome sequence.</title>
        <authorList>
            <person name="Alioto T."/>
            <person name="Alexiou K.G."/>
            <person name="Bardil A."/>
            <person name="Barteri F."/>
            <person name="Castanera R."/>
            <person name="Cruz F."/>
            <person name="Dhingra A."/>
            <person name="Duval H."/>
            <person name="Fernandez I Marti A."/>
            <person name="Frias L."/>
            <person name="Galan B."/>
            <person name="Garcia J.L."/>
            <person name="Howad W."/>
            <person name="Gomez-Garrido J."/>
            <person name="Gut M."/>
            <person name="Julca I."/>
            <person name="Morata J."/>
            <person name="Puigdomenech P."/>
            <person name="Ribeca P."/>
            <person name="Rubio Cabetas M.J."/>
            <person name="Vlasova A."/>
            <person name="Wirthensohn M."/>
            <person name="Garcia-Mas J."/>
            <person name="Gabaldon T."/>
            <person name="Casacuberta J.M."/>
            <person name="Arus P."/>
        </authorList>
    </citation>
    <scope>NUCLEOTIDE SEQUENCE [LARGE SCALE GENOMIC DNA]</scope>
    <source>
        <strain evidence="3">cv. Texas</strain>
    </source>
</reference>
<dbReference type="AlphaFoldDB" id="A0A5E4G4K5"/>
<dbReference type="PANTHER" id="PTHR10775">
    <property type="entry name" value="OS08G0208400 PROTEIN"/>
    <property type="match status" value="1"/>
</dbReference>
<dbReference type="PANTHER" id="PTHR10775:SF185">
    <property type="entry name" value="OS08G0208400 PROTEIN"/>
    <property type="match status" value="1"/>
</dbReference>
<organism evidence="2 3">
    <name type="scientific">Prunus dulcis</name>
    <name type="common">Almond</name>
    <name type="synonym">Amygdalus dulcis</name>
    <dbReference type="NCBI Taxonomy" id="3755"/>
    <lineage>
        <taxon>Eukaryota</taxon>
        <taxon>Viridiplantae</taxon>
        <taxon>Streptophyta</taxon>
        <taxon>Embryophyta</taxon>
        <taxon>Tracheophyta</taxon>
        <taxon>Spermatophyta</taxon>
        <taxon>Magnoliopsida</taxon>
        <taxon>eudicotyledons</taxon>
        <taxon>Gunneridae</taxon>
        <taxon>Pentapetalae</taxon>
        <taxon>rosids</taxon>
        <taxon>fabids</taxon>
        <taxon>Rosales</taxon>
        <taxon>Rosaceae</taxon>
        <taxon>Amygdaloideae</taxon>
        <taxon>Amygdaleae</taxon>
        <taxon>Prunus</taxon>
    </lineage>
</organism>
<dbReference type="Pfam" id="PF02992">
    <property type="entry name" value="Transposase_21"/>
    <property type="match status" value="1"/>
</dbReference>
<feature type="compositionally biased region" description="Basic and acidic residues" evidence="1">
    <location>
        <begin position="165"/>
        <end position="179"/>
    </location>
</feature>
<dbReference type="OMA" id="MIWTIND"/>
<dbReference type="Proteomes" id="UP000327085">
    <property type="component" value="Chromosome 7"/>
</dbReference>
<protein>
    <submittedName>
        <fullName evidence="2">PREDICTED: LOC109704191 isoform</fullName>
    </submittedName>
</protein>
<feature type="region of interest" description="Disordered" evidence="1">
    <location>
        <begin position="165"/>
        <end position="185"/>
    </location>
</feature>
<sequence length="185" mass="21800">MSRNTATDMRWHKDKRVDDSEQMVHPTDSIAWKDFDKMYPNFAKDPRNTFSMMTLLIPGPQAPVRDIDVYLLPMIDELKELWEHGVQTYDYMTKSMFNLRATMIWTINDFSAYGNLSGWSTKGFLACPVCKMDTTYCRLRSKIGYIGHRRYLPMQHSWLKNKADFDGHQEMRPPPREFSGEDILE</sequence>
<dbReference type="Gramene" id="VVA34583">
    <property type="protein sequence ID" value="VVA34583"/>
    <property type="gene ID" value="Prudul26B028131"/>
</dbReference>
<gene>
    <name evidence="2" type="ORF">ALMOND_2B028131</name>
</gene>
<accession>A0A5E4G4K5</accession>
<name>A0A5E4G4K5_PRUDU</name>